<dbReference type="EMBL" id="CP076135">
    <property type="protein sequence ID" value="QWG16968.1"/>
    <property type="molecule type" value="Genomic_DNA"/>
</dbReference>
<evidence type="ECO:0000313" key="1">
    <source>
        <dbReference type="EMBL" id="QWG16968.1"/>
    </source>
</evidence>
<dbReference type="RefSeq" id="WP_215612629.1">
    <property type="nucleotide sequence ID" value="NZ_CP076135.1"/>
</dbReference>
<protein>
    <submittedName>
        <fullName evidence="1">Uncharacterized protein</fullName>
    </submittedName>
</protein>
<dbReference type="KEGG" id="bsei:KMZ68_18540"/>
<gene>
    <name evidence="1" type="ORF">KMZ68_18540</name>
</gene>
<dbReference type="Proteomes" id="UP000680805">
    <property type="component" value="Chromosome"/>
</dbReference>
<dbReference type="AlphaFoldDB" id="A0A975NKQ9"/>
<organism evidence="1 2">
    <name type="scientific">Bradyrhizobium sediminis</name>
    <dbReference type="NCBI Taxonomy" id="2840469"/>
    <lineage>
        <taxon>Bacteria</taxon>
        <taxon>Pseudomonadati</taxon>
        <taxon>Pseudomonadota</taxon>
        <taxon>Alphaproteobacteria</taxon>
        <taxon>Hyphomicrobiales</taxon>
        <taxon>Nitrobacteraceae</taxon>
        <taxon>Bradyrhizobium</taxon>
    </lineage>
</organism>
<sequence>MIAYPLFDTTSDICIRVWRGKSSMRYGKMFMLALLAPALAACATSGGMTVGSGAIANPSPKYRKAIAVRSVSGGQVMNILTVPGVANEPFKAALEATLSANGYLATSGTPKFYLDAEIRNLDQPLMGLDLTVIADVTYNISGVGPAASYPVKAQATATFSDSPIAVDRIRIANERAMRENIGQFLQALR</sequence>
<accession>A0A975NKQ9</accession>
<proteinExistence type="predicted"/>
<evidence type="ECO:0000313" key="2">
    <source>
        <dbReference type="Proteomes" id="UP000680805"/>
    </source>
</evidence>
<reference evidence="1" key="1">
    <citation type="submission" date="2021-06" db="EMBL/GenBank/DDBJ databases">
        <title>Bradyrhizobium sp. S2-11-2 Genome sequencing.</title>
        <authorList>
            <person name="Jin L."/>
        </authorList>
    </citation>
    <scope>NUCLEOTIDE SEQUENCE</scope>
    <source>
        <strain evidence="1">S2-11-2</strain>
    </source>
</reference>
<name>A0A975NKQ9_9BRAD</name>